<dbReference type="AlphaFoldDB" id="A0A3L7AMV0"/>
<dbReference type="OrthoDB" id="3381462at2"/>
<keyword evidence="1" id="KW-0812">Transmembrane</keyword>
<name>A0A3L7AMV0_9MICO</name>
<feature type="transmembrane region" description="Helical" evidence="1">
    <location>
        <begin position="97"/>
        <end position="119"/>
    </location>
</feature>
<dbReference type="EMBL" id="RCUY01000011">
    <property type="protein sequence ID" value="RLP80941.1"/>
    <property type="molecule type" value="Genomic_DNA"/>
</dbReference>
<comment type="caution">
    <text evidence="3">The sequence shown here is derived from an EMBL/GenBank/DDBJ whole genome shotgun (WGS) entry which is preliminary data.</text>
</comment>
<evidence type="ECO:0000313" key="4">
    <source>
        <dbReference type="EMBL" id="RLP84836.1"/>
    </source>
</evidence>
<keyword evidence="1" id="KW-1133">Transmembrane helix</keyword>
<dbReference type="Pfam" id="PF11181">
    <property type="entry name" value="YflT"/>
    <property type="match status" value="1"/>
</dbReference>
<sequence>MPQTGRGRNPFDAQLPDGETVAIFESYQDAQKAVAVLGQSDFPVRAVAIVGSDLRSVERVTGKMTYGRAAGSGALSGGWMGIFLGLILVIMNPTLNLGIVAAAVFLGAGFGMLFSLFTFSARRRRKDFTSVMQIVAASYSLVVPAEMVGRARKLLSAALENGGTGTAG</sequence>
<dbReference type="InterPro" id="IPR025889">
    <property type="entry name" value="GSP17M-like_dom"/>
</dbReference>
<proteinExistence type="predicted"/>
<evidence type="ECO:0000256" key="1">
    <source>
        <dbReference type="SAM" id="Phobius"/>
    </source>
</evidence>
<organism evidence="3 5">
    <name type="scientific">Mycetocola lacteus</name>
    <dbReference type="NCBI Taxonomy" id="76637"/>
    <lineage>
        <taxon>Bacteria</taxon>
        <taxon>Bacillati</taxon>
        <taxon>Actinomycetota</taxon>
        <taxon>Actinomycetes</taxon>
        <taxon>Micrococcales</taxon>
        <taxon>Microbacteriaceae</taxon>
        <taxon>Mycetocola</taxon>
    </lineage>
</organism>
<feature type="domain" description="General stress protein 17M-like" evidence="2">
    <location>
        <begin position="20"/>
        <end position="101"/>
    </location>
</feature>
<keyword evidence="1" id="KW-0472">Membrane</keyword>
<reference evidence="3 5" key="1">
    <citation type="submission" date="2018-10" db="EMBL/GenBank/DDBJ databases">
        <authorList>
            <person name="Li J."/>
        </authorList>
    </citation>
    <scope>NUCLEOTIDE SEQUENCE [LARGE SCALE GENOMIC DNA]</scope>
    <source>
        <strain evidence="3 5">JCM 11654</strain>
    </source>
</reference>
<gene>
    <name evidence="4" type="ORF">D9V34_00720</name>
    <name evidence="3" type="ORF">D9V34_13015</name>
</gene>
<evidence type="ECO:0000313" key="5">
    <source>
        <dbReference type="Proteomes" id="UP000269438"/>
    </source>
</evidence>
<dbReference type="EMBL" id="RCUY01000001">
    <property type="protein sequence ID" value="RLP84836.1"/>
    <property type="molecule type" value="Genomic_DNA"/>
</dbReference>
<dbReference type="Proteomes" id="UP000269438">
    <property type="component" value="Unassembled WGS sequence"/>
</dbReference>
<protein>
    <recommendedName>
        <fullName evidence="2">General stress protein 17M-like domain-containing protein</fullName>
    </recommendedName>
</protein>
<feature type="transmembrane region" description="Helical" evidence="1">
    <location>
        <begin position="69"/>
        <end position="91"/>
    </location>
</feature>
<accession>A0A3L7AMV0</accession>
<keyword evidence="5" id="KW-1185">Reference proteome</keyword>
<evidence type="ECO:0000259" key="2">
    <source>
        <dbReference type="Pfam" id="PF11181"/>
    </source>
</evidence>
<evidence type="ECO:0000313" key="3">
    <source>
        <dbReference type="EMBL" id="RLP80941.1"/>
    </source>
</evidence>